<dbReference type="AlphaFoldDB" id="A0A1Y1MIQ3"/>
<evidence type="ECO:0000256" key="1">
    <source>
        <dbReference type="ARBA" id="ARBA00038184"/>
    </source>
</evidence>
<accession>A0A1Y1MIQ3</accession>
<dbReference type="PANTHER" id="PTHR11852:SF0">
    <property type="entry name" value="PLATELET-ACTIVATING FACTOR ACETYLHYDROLASE IB SUBUNIT BETA HOMOLOG"/>
    <property type="match status" value="1"/>
</dbReference>
<protein>
    <recommendedName>
        <fullName evidence="2">SGNH hydrolase-type esterase domain-containing protein</fullName>
    </recommendedName>
</protein>
<dbReference type="InterPro" id="IPR036514">
    <property type="entry name" value="SGNH_hydro_sf"/>
</dbReference>
<dbReference type="EMBL" id="GEZM01033648">
    <property type="protein sequence ID" value="JAV84205.1"/>
    <property type="molecule type" value="Transcribed_RNA"/>
</dbReference>
<reference evidence="3" key="1">
    <citation type="journal article" date="2016" name="Sci. Rep.">
        <title>Molecular characterization of firefly nuptial gifts: a multi-omics approach sheds light on postcopulatory sexual selection.</title>
        <authorList>
            <person name="Al-Wathiqui N."/>
            <person name="Fallon T.R."/>
            <person name="South A."/>
            <person name="Weng J.K."/>
            <person name="Lewis S.M."/>
        </authorList>
    </citation>
    <scope>NUCLEOTIDE SEQUENCE</scope>
</reference>
<evidence type="ECO:0000259" key="2">
    <source>
        <dbReference type="Pfam" id="PF13472"/>
    </source>
</evidence>
<dbReference type="CDD" id="cd01820">
    <property type="entry name" value="PAF_acetylesterase_like"/>
    <property type="match status" value="1"/>
</dbReference>
<dbReference type="PANTHER" id="PTHR11852">
    <property type="entry name" value="PLATELET-ACTIVATING FACTOR ACETYLHYDROLASE"/>
    <property type="match status" value="1"/>
</dbReference>
<feature type="domain" description="SGNH hydrolase-type esterase" evidence="2">
    <location>
        <begin position="77"/>
        <end position="239"/>
    </location>
</feature>
<name>A0A1Y1MIQ3_PHOPY</name>
<dbReference type="SUPFAM" id="SSF52266">
    <property type="entry name" value="SGNH hydrolase"/>
    <property type="match status" value="1"/>
</dbReference>
<dbReference type="InterPro" id="IPR013830">
    <property type="entry name" value="SGNH_hydro"/>
</dbReference>
<comment type="similarity">
    <text evidence="1">Belongs to the 'GDSL' lipolytic enzyme family. Platelet-activating factor acetylhydrolase IB beta/gamma subunits subfamily.</text>
</comment>
<dbReference type="Pfam" id="PF13472">
    <property type="entry name" value="Lipase_GDSL_2"/>
    <property type="match status" value="1"/>
</dbReference>
<evidence type="ECO:0000313" key="3">
    <source>
        <dbReference type="EMBL" id="JAV84205.1"/>
    </source>
</evidence>
<proteinExistence type="inferred from homology"/>
<sequence>MTGTQNGAQTMVCHAFSFTTSFRYGFQVSEFQGMSLKSANICTVPQRKHDIFGDNRWETMHERYVSEARNSEADVVFVGDSIVQQLQLTTLWNEKINPLHCLNFGIGGDRVENVLWRLLNGELEFACTPKVVVLFVGTNNTDCTAQQVYEGICHLIDVISTKLGDVKIVLPTLLPRGQHPSANRERNMLVNELCMNNFDSVSVNPNVHVVPIHEDIVQGDGTISHHLMHDYLHLTDEGYSKVFGPVYEKLAALMSNTI</sequence>
<organism evidence="3">
    <name type="scientific">Photinus pyralis</name>
    <name type="common">Common eastern firefly</name>
    <name type="synonym">Lampyris pyralis</name>
    <dbReference type="NCBI Taxonomy" id="7054"/>
    <lineage>
        <taxon>Eukaryota</taxon>
        <taxon>Metazoa</taxon>
        <taxon>Ecdysozoa</taxon>
        <taxon>Arthropoda</taxon>
        <taxon>Hexapoda</taxon>
        <taxon>Insecta</taxon>
        <taxon>Pterygota</taxon>
        <taxon>Neoptera</taxon>
        <taxon>Endopterygota</taxon>
        <taxon>Coleoptera</taxon>
        <taxon>Polyphaga</taxon>
        <taxon>Elateriformia</taxon>
        <taxon>Elateroidea</taxon>
        <taxon>Lampyridae</taxon>
        <taxon>Lampyrinae</taxon>
        <taxon>Photinus</taxon>
    </lineage>
</organism>
<dbReference type="Gene3D" id="3.40.50.1110">
    <property type="entry name" value="SGNH hydrolase"/>
    <property type="match status" value="1"/>
</dbReference>